<gene>
    <name evidence="1" type="ORF">HOLleu_30153</name>
</gene>
<keyword evidence="2" id="KW-1185">Reference proteome</keyword>
<organism evidence="1 2">
    <name type="scientific">Holothuria leucospilota</name>
    <name type="common">Black long sea cucumber</name>
    <name type="synonym">Mertensiothuria leucospilota</name>
    <dbReference type="NCBI Taxonomy" id="206669"/>
    <lineage>
        <taxon>Eukaryota</taxon>
        <taxon>Metazoa</taxon>
        <taxon>Echinodermata</taxon>
        <taxon>Eleutherozoa</taxon>
        <taxon>Echinozoa</taxon>
        <taxon>Holothuroidea</taxon>
        <taxon>Aspidochirotacea</taxon>
        <taxon>Aspidochirotida</taxon>
        <taxon>Holothuriidae</taxon>
        <taxon>Holothuria</taxon>
    </lineage>
</organism>
<sequence length="214" mass="24403">MYSLVLLRRTFTHGAACRIPSDLSRSCGYFPTAESNASVRITQCYKIGLNHAFISGYVSWTTSSFPIRSYYTTRPNWPRRSFVCSGKPGGRRPSGRGFQIVNHESCSSLGLTIHSLNCKIQICQQLLQRFLSTDTGPGIPKQTLIMEGTIDRFNGVRIDMEEQLRRCETLTAEGKWNLKESLLRKCVEHFHITKQRINLQCGWKYLLSVGILYQ</sequence>
<comment type="caution">
    <text evidence="1">The sequence shown here is derived from an EMBL/GenBank/DDBJ whole genome shotgun (WGS) entry which is preliminary data.</text>
</comment>
<protein>
    <submittedName>
        <fullName evidence="1">Uncharacterized protein</fullName>
    </submittedName>
</protein>
<reference evidence="1" key="1">
    <citation type="submission" date="2021-10" db="EMBL/GenBank/DDBJ databases">
        <title>Tropical sea cucumber genome reveals ecological adaptation and Cuvierian tubules defense mechanism.</title>
        <authorList>
            <person name="Chen T."/>
        </authorList>
    </citation>
    <scope>NUCLEOTIDE SEQUENCE</scope>
    <source>
        <strain evidence="1">Nanhai2018</strain>
        <tissue evidence="1">Muscle</tissue>
    </source>
</reference>
<dbReference type="EMBL" id="JAIZAY010000015">
    <property type="protein sequence ID" value="KAJ8028030.1"/>
    <property type="molecule type" value="Genomic_DNA"/>
</dbReference>
<accession>A0A9Q1BJZ0</accession>
<evidence type="ECO:0000313" key="1">
    <source>
        <dbReference type="EMBL" id="KAJ8028030.1"/>
    </source>
</evidence>
<proteinExistence type="predicted"/>
<dbReference type="Proteomes" id="UP001152320">
    <property type="component" value="Chromosome 15"/>
</dbReference>
<evidence type="ECO:0000313" key="2">
    <source>
        <dbReference type="Proteomes" id="UP001152320"/>
    </source>
</evidence>
<name>A0A9Q1BJZ0_HOLLE</name>
<dbReference type="AlphaFoldDB" id="A0A9Q1BJZ0"/>